<accession>A0A453F8N9</accession>
<protein>
    <submittedName>
        <fullName evidence="2">Uncharacterized protein</fullName>
    </submittedName>
</protein>
<proteinExistence type="predicted"/>
<feature type="transmembrane region" description="Helical" evidence="1">
    <location>
        <begin position="69"/>
        <end position="92"/>
    </location>
</feature>
<dbReference type="PANTHER" id="PTHR33994">
    <property type="entry name" value="OS04G0515000 PROTEIN"/>
    <property type="match status" value="1"/>
</dbReference>
<reference evidence="2" key="5">
    <citation type="journal article" date="2021" name="G3 (Bethesda)">
        <title>Aegilops tauschii genome assembly Aet v5.0 features greater sequence contiguity and improved annotation.</title>
        <authorList>
            <person name="Wang L."/>
            <person name="Zhu T."/>
            <person name="Rodriguez J.C."/>
            <person name="Deal K.R."/>
            <person name="Dubcovsky J."/>
            <person name="McGuire P.E."/>
            <person name="Lux T."/>
            <person name="Spannagl M."/>
            <person name="Mayer K.F.X."/>
            <person name="Baldrich P."/>
            <person name="Meyers B.C."/>
            <person name="Huo N."/>
            <person name="Gu Y.Q."/>
            <person name="Zhou H."/>
            <person name="Devos K.M."/>
            <person name="Bennetzen J.L."/>
            <person name="Unver T."/>
            <person name="Budak H."/>
            <person name="Gulick P.J."/>
            <person name="Galiba G."/>
            <person name="Kalapos B."/>
            <person name="Nelson D.R."/>
            <person name="Li P."/>
            <person name="You F.M."/>
            <person name="Luo M.C."/>
            <person name="Dvorak J."/>
        </authorList>
    </citation>
    <scope>NUCLEOTIDE SEQUENCE [LARGE SCALE GENOMIC DNA]</scope>
    <source>
        <strain evidence="2">cv. AL8/78</strain>
    </source>
</reference>
<dbReference type="Gramene" id="AET3Gv20610400.1">
    <property type="protein sequence ID" value="AET3Gv20610400.1"/>
    <property type="gene ID" value="AET3Gv20610400"/>
</dbReference>
<dbReference type="EnsemblPlants" id="AET3Gv20610400.1">
    <property type="protein sequence ID" value="AET3Gv20610400.1"/>
    <property type="gene ID" value="AET3Gv20610400"/>
</dbReference>
<name>A0A453F8N9_AEGTS</name>
<keyword evidence="1" id="KW-0472">Membrane</keyword>
<reference evidence="2" key="4">
    <citation type="submission" date="2019-03" db="UniProtKB">
        <authorList>
            <consortium name="EnsemblPlants"/>
        </authorList>
    </citation>
    <scope>IDENTIFICATION</scope>
</reference>
<reference evidence="3" key="1">
    <citation type="journal article" date="2014" name="Science">
        <title>Ancient hybridizations among the ancestral genomes of bread wheat.</title>
        <authorList>
            <consortium name="International Wheat Genome Sequencing Consortium,"/>
            <person name="Marcussen T."/>
            <person name="Sandve S.R."/>
            <person name="Heier L."/>
            <person name="Spannagl M."/>
            <person name="Pfeifer M."/>
            <person name="Jakobsen K.S."/>
            <person name="Wulff B.B."/>
            <person name="Steuernagel B."/>
            <person name="Mayer K.F."/>
            <person name="Olsen O.A."/>
        </authorList>
    </citation>
    <scope>NUCLEOTIDE SEQUENCE [LARGE SCALE GENOMIC DNA]</scope>
    <source>
        <strain evidence="3">cv. AL8/78</strain>
    </source>
</reference>
<keyword evidence="1" id="KW-0812">Transmembrane</keyword>
<dbReference type="AlphaFoldDB" id="A0A453F8N9"/>
<keyword evidence="1" id="KW-1133">Transmembrane helix</keyword>
<reference evidence="2" key="3">
    <citation type="journal article" date="2017" name="Nature">
        <title>Genome sequence of the progenitor of the wheat D genome Aegilops tauschii.</title>
        <authorList>
            <person name="Luo M.C."/>
            <person name="Gu Y.Q."/>
            <person name="Puiu D."/>
            <person name="Wang H."/>
            <person name="Twardziok S.O."/>
            <person name="Deal K.R."/>
            <person name="Huo N."/>
            <person name="Zhu T."/>
            <person name="Wang L."/>
            <person name="Wang Y."/>
            <person name="McGuire P.E."/>
            <person name="Liu S."/>
            <person name="Long H."/>
            <person name="Ramasamy R.K."/>
            <person name="Rodriguez J.C."/>
            <person name="Van S.L."/>
            <person name="Yuan L."/>
            <person name="Wang Z."/>
            <person name="Xia Z."/>
            <person name="Xiao L."/>
            <person name="Anderson O.D."/>
            <person name="Ouyang S."/>
            <person name="Liang Y."/>
            <person name="Zimin A.V."/>
            <person name="Pertea G."/>
            <person name="Qi P."/>
            <person name="Bennetzen J.L."/>
            <person name="Dai X."/>
            <person name="Dawson M.W."/>
            <person name="Muller H.G."/>
            <person name="Kugler K."/>
            <person name="Rivarola-Duarte L."/>
            <person name="Spannagl M."/>
            <person name="Mayer K.F.X."/>
            <person name="Lu F.H."/>
            <person name="Bevan M.W."/>
            <person name="Leroy P."/>
            <person name="Li P."/>
            <person name="You F.M."/>
            <person name="Sun Q."/>
            <person name="Liu Z."/>
            <person name="Lyons E."/>
            <person name="Wicker T."/>
            <person name="Salzberg S.L."/>
            <person name="Devos K.M."/>
            <person name="Dvorak J."/>
        </authorList>
    </citation>
    <scope>NUCLEOTIDE SEQUENCE [LARGE SCALE GENOMIC DNA]</scope>
    <source>
        <strain evidence="2">cv. AL8/78</strain>
    </source>
</reference>
<organism evidence="2 3">
    <name type="scientific">Aegilops tauschii subsp. strangulata</name>
    <name type="common">Goatgrass</name>
    <dbReference type="NCBI Taxonomy" id="200361"/>
    <lineage>
        <taxon>Eukaryota</taxon>
        <taxon>Viridiplantae</taxon>
        <taxon>Streptophyta</taxon>
        <taxon>Embryophyta</taxon>
        <taxon>Tracheophyta</taxon>
        <taxon>Spermatophyta</taxon>
        <taxon>Magnoliopsida</taxon>
        <taxon>Liliopsida</taxon>
        <taxon>Poales</taxon>
        <taxon>Poaceae</taxon>
        <taxon>BOP clade</taxon>
        <taxon>Pooideae</taxon>
        <taxon>Triticodae</taxon>
        <taxon>Triticeae</taxon>
        <taxon>Triticinae</taxon>
        <taxon>Aegilops</taxon>
    </lineage>
</organism>
<dbReference type="Proteomes" id="UP000015105">
    <property type="component" value="Chromosome 3D"/>
</dbReference>
<sequence length="257" mass="27965">MRTLPTGRREDLQPVRGNMPSLLFRLVRALLNLVKQTLYPAAKPGRGVPVLGGSDAGFKRPAVLTCPRYIISVICEFAMLICTTGTLCYYLTYDLPPEFSVHLTPIPSNNSVGAPATTTSIPRAFDIVLHAGNRRARERCHHHGEGVVTYGGYTVASGHAPDFCVPWKGAREVPFELAWGWDDGVYLPEHLRGRIAVAERVCAVEFAVQVRLLQGGNARSGTGTPTWMWCKARIGGAPGAVPPCTVFAPQNWFSPLA</sequence>
<dbReference type="PANTHER" id="PTHR33994:SF36">
    <property type="entry name" value="LATE EMBRYOGENESIS ABUNDANT PROTEIN LEA-2 SUBGROUP DOMAIN-CONTAINING PROTEIN"/>
    <property type="match status" value="1"/>
</dbReference>
<evidence type="ECO:0000313" key="2">
    <source>
        <dbReference type="EnsemblPlants" id="AET3Gv20610400.1"/>
    </source>
</evidence>
<evidence type="ECO:0000313" key="3">
    <source>
        <dbReference type="Proteomes" id="UP000015105"/>
    </source>
</evidence>
<evidence type="ECO:0000256" key="1">
    <source>
        <dbReference type="SAM" id="Phobius"/>
    </source>
</evidence>
<reference evidence="3" key="2">
    <citation type="journal article" date="2017" name="Nat. Plants">
        <title>The Aegilops tauschii genome reveals multiple impacts of transposons.</title>
        <authorList>
            <person name="Zhao G."/>
            <person name="Zou C."/>
            <person name="Li K."/>
            <person name="Wang K."/>
            <person name="Li T."/>
            <person name="Gao L."/>
            <person name="Zhang X."/>
            <person name="Wang H."/>
            <person name="Yang Z."/>
            <person name="Liu X."/>
            <person name="Jiang W."/>
            <person name="Mao L."/>
            <person name="Kong X."/>
            <person name="Jiao Y."/>
            <person name="Jia J."/>
        </authorList>
    </citation>
    <scope>NUCLEOTIDE SEQUENCE [LARGE SCALE GENOMIC DNA]</scope>
    <source>
        <strain evidence="3">cv. AL8/78</strain>
    </source>
</reference>
<keyword evidence="3" id="KW-1185">Reference proteome</keyword>